<keyword evidence="1" id="KW-0472">Membrane</keyword>
<feature type="transmembrane region" description="Helical" evidence="1">
    <location>
        <begin position="160"/>
        <end position="179"/>
    </location>
</feature>
<dbReference type="OMA" id="AFGWVVT"/>
<dbReference type="PANTHER" id="PTHR23542">
    <property type="match status" value="1"/>
</dbReference>
<dbReference type="Pfam" id="PF07690">
    <property type="entry name" value="MFS_1"/>
    <property type="match status" value="2"/>
</dbReference>
<keyword evidence="1" id="KW-1133">Transmembrane helix</keyword>
<organism evidence="2 3">
    <name type="scientific">Saccharomonospora viridis</name>
    <dbReference type="NCBI Taxonomy" id="1852"/>
    <lineage>
        <taxon>Bacteria</taxon>
        <taxon>Bacillati</taxon>
        <taxon>Actinomycetota</taxon>
        <taxon>Actinomycetes</taxon>
        <taxon>Pseudonocardiales</taxon>
        <taxon>Pseudonocardiaceae</taxon>
        <taxon>Saccharomonospora</taxon>
    </lineage>
</organism>
<feature type="transmembrane region" description="Helical" evidence="1">
    <location>
        <begin position="348"/>
        <end position="371"/>
    </location>
</feature>
<dbReference type="RefSeq" id="WP_015787879.1">
    <property type="nucleotide sequence ID" value="NZ_FOWS01000004.1"/>
</dbReference>
<name>A0A837D960_9PSEU</name>
<dbReference type="InterPro" id="IPR011701">
    <property type="entry name" value="MFS"/>
</dbReference>
<protein>
    <submittedName>
        <fullName evidence="2">MFS transporter</fullName>
    </submittedName>
</protein>
<dbReference type="Proteomes" id="UP000030848">
    <property type="component" value="Unassembled WGS sequence"/>
</dbReference>
<evidence type="ECO:0000256" key="1">
    <source>
        <dbReference type="SAM" id="Phobius"/>
    </source>
</evidence>
<dbReference type="PANTHER" id="PTHR23542:SF1">
    <property type="entry name" value="MAJOR FACILITATOR SUPERFAMILY (MFS) PROFILE DOMAIN-CONTAINING PROTEIN"/>
    <property type="match status" value="1"/>
</dbReference>
<dbReference type="GO" id="GO:0022857">
    <property type="term" value="F:transmembrane transporter activity"/>
    <property type="evidence" value="ECO:0007669"/>
    <property type="project" value="InterPro"/>
</dbReference>
<gene>
    <name evidence="2" type="ORF">MINT15_12450</name>
</gene>
<feature type="transmembrane region" description="Helical" evidence="1">
    <location>
        <begin position="120"/>
        <end position="139"/>
    </location>
</feature>
<feature type="transmembrane region" description="Helical" evidence="1">
    <location>
        <begin position="287"/>
        <end position="307"/>
    </location>
</feature>
<feature type="transmembrane region" description="Helical" evidence="1">
    <location>
        <begin position="185"/>
        <end position="207"/>
    </location>
</feature>
<dbReference type="InterPro" id="IPR036259">
    <property type="entry name" value="MFS_trans_sf"/>
</dbReference>
<dbReference type="EMBL" id="JRZE01000003">
    <property type="protein sequence ID" value="KHF44363.1"/>
    <property type="molecule type" value="Genomic_DNA"/>
</dbReference>
<feature type="transmembrane region" description="Helical" evidence="1">
    <location>
        <begin position="313"/>
        <end position="336"/>
    </location>
</feature>
<feature type="transmembrane region" description="Helical" evidence="1">
    <location>
        <begin position="90"/>
        <end position="108"/>
    </location>
</feature>
<evidence type="ECO:0000313" key="3">
    <source>
        <dbReference type="Proteomes" id="UP000030848"/>
    </source>
</evidence>
<feature type="transmembrane region" description="Helical" evidence="1">
    <location>
        <begin position="56"/>
        <end position="78"/>
    </location>
</feature>
<proteinExistence type="predicted"/>
<feature type="transmembrane region" description="Helical" evidence="1">
    <location>
        <begin position="257"/>
        <end position="280"/>
    </location>
</feature>
<dbReference type="Gene3D" id="1.20.1250.20">
    <property type="entry name" value="MFS general substrate transporter like domains"/>
    <property type="match status" value="2"/>
</dbReference>
<evidence type="ECO:0000313" key="2">
    <source>
        <dbReference type="EMBL" id="KHF44363.1"/>
    </source>
</evidence>
<feature type="transmembrane region" description="Helical" evidence="1">
    <location>
        <begin position="32"/>
        <end position="50"/>
    </location>
</feature>
<accession>A0A837D960</accession>
<keyword evidence="1" id="KW-0812">Transmembrane</keyword>
<dbReference type="SUPFAM" id="SSF103473">
    <property type="entry name" value="MFS general substrate transporter"/>
    <property type="match status" value="1"/>
</dbReference>
<sequence length="419" mass="42785">MSNFVESGRTTLSDYRVALTTPAARRPLIASLLARLPIAMIGISELLYVQHRTGTYAVAGLVSAGTLIGVAIGSVVQGRLIDRFGPTRPLLVVVGLFAATMAGLIAAIENQTATPVLVALAWGIGLFEPMCGSASRALWRRLLPPGPALTAAYSYEAISMEVFFILGPGLAGALITAPWPGTGLVLGGACMVVGAVLFALSPAVRAWPPAPRTNAPLLGAFSSPGMRTLALAALGFGMVIGFVEVAVPAAATNAGNTALGGLLLSVWSVSSVAFGIVYSLRPWPRPLGLRLPVLLALFGACVALLAWPSTLWGLAVAMLASGALITPQSTAHSIVIEVVAPKGTAAEAFGWVLTAITLGLAIGQSASGYLVEHSGPALAFGVAAICALVLAGAVWLRRNTVRAPVEDERSTDAADAVAA</sequence>
<dbReference type="OrthoDB" id="5171875at2"/>
<dbReference type="AlphaFoldDB" id="A0A837D960"/>
<reference evidence="2 3" key="1">
    <citation type="submission" date="2014-10" db="EMBL/GenBank/DDBJ databases">
        <title>Genome sequence of Micropolyspora internatus JCM3315.</title>
        <authorList>
            <person name="Shin S.-K."/>
            <person name="Yi H."/>
        </authorList>
    </citation>
    <scope>NUCLEOTIDE SEQUENCE [LARGE SCALE GENOMIC DNA]</scope>
    <source>
        <strain evidence="2 3">JCM 3315</strain>
    </source>
</reference>
<feature type="transmembrane region" description="Helical" evidence="1">
    <location>
        <begin position="228"/>
        <end position="251"/>
    </location>
</feature>
<comment type="caution">
    <text evidence="2">The sequence shown here is derived from an EMBL/GenBank/DDBJ whole genome shotgun (WGS) entry which is preliminary data.</text>
</comment>
<feature type="transmembrane region" description="Helical" evidence="1">
    <location>
        <begin position="377"/>
        <end position="396"/>
    </location>
</feature>